<accession>A0A1Q2MFP4</accession>
<protein>
    <submittedName>
        <fullName evidence="2">HEPN domain protein</fullName>
    </submittedName>
</protein>
<dbReference type="OrthoDB" id="1550582at2"/>
<evidence type="ECO:0000313" key="3">
    <source>
        <dbReference type="Proteomes" id="UP000188181"/>
    </source>
</evidence>
<feature type="domain" description="HEPN" evidence="1">
    <location>
        <begin position="11"/>
        <end position="119"/>
    </location>
</feature>
<evidence type="ECO:0000313" key="2">
    <source>
        <dbReference type="EMBL" id="AQQ71516.1"/>
    </source>
</evidence>
<organism evidence="2 3">
    <name type="scientific">Limihaloglobus sulfuriphilus</name>
    <dbReference type="NCBI Taxonomy" id="1851148"/>
    <lineage>
        <taxon>Bacteria</taxon>
        <taxon>Pseudomonadati</taxon>
        <taxon>Planctomycetota</taxon>
        <taxon>Phycisphaerae</taxon>
        <taxon>Sedimentisphaerales</taxon>
        <taxon>Sedimentisphaeraceae</taxon>
        <taxon>Limihaloglobus</taxon>
    </lineage>
</organism>
<dbReference type="Pfam" id="PF05168">
    <property type="entry name" value="HEPN"/>
    <property type="match status" value="1"/>
</dbReference>
<dbReference type="SUPFAM" id="SSF81593">
    <property type="entry name" value="Nucleotidyltransferase substrate binding subunit/domain"/>
    <property type="match status" value="1"/>
</dbReference>
<keyword evidence="3" id="KW-1185">Reference proteome</keyword>
<name>A0A1Q2MFP4_9BACT</name>
<dbReference type="KEGG" id="pbas:SMSP2_01890"/>
<proteinExistence type="predicted"/>
<dbReference type="AlphaFoldDB" id="A0A1Q2MFP4"/>
<dbReference type="InterPro" id="IPR007842">
    <property type="entry name" value="HEPN_dom"/>
</dbReference>
<reference evidence="3" key="1">
    <citation type="submission" date="2017-02" db="EMBL/GenBank/DDBJ databases">
        <title>Comparative genomics and description of representatives of a novel lineage of planctomycetes thriving in anoxic sediments.</title>
        <authorList>
            <person name="Spring S."/>
            <person name="Bunk B."/>
            <person name="Sproer C."/>
        </authorList>
    </citation>
    <scope>NUCLEOTIDE SEQUENCE [LARGE SCALE GENOMIC DNA]</scope>
    <source>
        <strain evidence="3">SM-Chi-D1</strain>
    </source>
</reference>
<dbReference type="Gene3D" id="1.20.120.330">
    <property type="entry name" value="Nucleotidyltransferases domain 2"/>
    <property type="match status" value="1"/>
</dbReference>
<dbReference type="SMART" id="SM00748">
    <property type="entry name" value="HEPN"/>
    <property type="match status" value="1"/>
</dbReference>
<sequence length="133" mass="15497">MADRTLAKEWLTKAWHDLTAARVLFDAGHYMDVIGAELQQAIEKTLKAYLAYASKKIKKTHILIEIAEYIRDYIEFSDDEIRLLLKATKYYMDEKYPIGNIEMPDKAEVGQVLEFAEKLFKKTADKLEIESFE</sequence>
<gene>
    <name evidence="2" type="ORF">SMSP2_01890</name>
</gene>
<dbReference type="EMBL" id="CP019646">
    <property type="protein sequence ID" value="AQQ71516.1"/>
    <property type="molecule type" value="Genomic_DNA"/>
</dbReference>
<dbReference type="Proteomes" id="UP000188181">
    <property type="component" value="Chromosome"/>
</dbReference>
<dbReference type="PROSITE" id="PS50910">
    <property type="entry name" value="HEPN"/>
    <property type="match status" value="1"/>
</dbReference>
<evidence type="ECO:0000259" key="1">
    <source>
        <dbReference type="PROSITE" id="PS50910"/>
    </source>
</evidence>
<dbReference type="RefSeq" id="WP_146683683.1">
    <property type="nucleotide sequence ID" value="NZ_CP019646.1"/>
</dbReference>
<dbReference type="STRING" id="1851148.SMSP2_01890"/>